<protein>
    <submittedName>
        <fullName evidence="2">Uncharacterized protein</fullName>
    </submittedName>
</protein>
<dbReference type="AlphaFoldDB" id="A0AA38G1C6"/>
<evidence type="ECO:0000256" key="1">
    <source>
        <dbReference type="SAM" id="MobiDB-lite"/>
    </source>
</evidence>
<evidence type="ECO:0000313" key="2">
    <source>
        <dbReference type="EMBL" id="KAH9314319.1"/>
    </source>
</evidence>
<accession>A0AA38G1C6</accession>
<sequence>MRTRAKEGLRRKQILVKLADSMGMLEWILDSRVSIRGPCGGRIHRDKDPRKGANAIPLGVRKPTSGSKSKVPENGKVDAGFQKPEPDNECWLSPISAEDNKIEVLLDVSNGKDKGENSGEETKSLVSFSLGELKVKVSNSVKNIEVGYSALEEICDYLGNKALICKFIGVWPSKDQLWSWVDRNWKCQDWPGIRFLSKAFFKGIRKWKSFRGIEEDLKQDSKMDPGGCMGVFKEEEVFFNQEKEKLQDFPPDKEDLEILMEALKFSNKDSPKAFPHDTHRIDVRKASKSVANKENEAPRGQDGGTQWHVEGARGQ</sequence>
<name>A0AA38G1C6_TAXCH</name>
<feature type="region of interest" description="Disordered" evidence="1">
    <location>
        <begin position="283"/>
        <end position="315"/>
    </location>
</feature>
<comment type="caution">
    <text evidence="2">The sequence shown here is derived from an EMBL/GenBank/DDBJ whole genome shotgun (WGS) entry which is preliminary data.</text>
</comment>
<feature type="region of interest" description="Disordered" evidence="1">
    <location>
        <begin position="40"/>
        <end position="83"/>
    </location>
</feature>
<dbReference type="EMBL" id="JAHRHJ020000005">
    <property type="protein sequence ID" value="KAH9314319.1"/>
    <property type="molecule type" value="Genomic_DNA"/>
</dbReference>
<keyword evidence="3" id="KW-1185">Reference proteome</keyword>
<gene>
    <name evidence="2" type="ORF">KI387_022946</name>
</gene>
<organism evidence="2 3">
    <name type="scientific">Taxus chinensis</name>
    <name type="common">Chinese yew</name>
    <name type="synonym">Taxus wallichiana var. chinensis</name>
    <dbReference type="NCBI Taxonomy" id="29808"/>
    <lineage>
        <taxon>Eukaryota</taxon>
        <taxon>Viridiplantae</taxon>
        <taxon>Streptophyta</taxon>
        <taxon>Embryophyta</taxon>
        <taxon>Tracheophyta</taxon>
        <taxon>Spermatophyta</taxon>
        <taxon>Pinopsida</taxon>
        <taxon>Pinidae</taxon>
        <taxon>Conifers II</taxon>
        <taxon>Cupressales</taxon>
        <taxon>Taxaceae</taxon>
        <taxon>Taxus</taxon>
    </lineage>
</organism>
<evidence type="ECO:0000313" key="3">
    <source>
        <dbReference type="Proteomes" id="UP000824469"/>
    </source>
</evidence>
<proteinExistence type="predicted"/>
<feature type="compositionally biased region" description="Basic and acidic residues" evidence="1">
    <location>
        <begin position="283"/>
        <end position="299"/>
    </location>
</feature>
<reference evidence="2 3" key="1">
    <citation type="journal article" date="2021" name="Nat. Plants">
        <title>The Taxus genome provides insights into paclitaxel biosynthesis.</title>
        <authorList>
            <person name="Xiong X."/>
            <person name="Gou J."/>
            <person name="Liao Q."/>
            <person name="Li Y."/>
            <person name="Zhou Q."/>
            <person name="Bi G."/>
            <person name="Li C."/>
            <person name="Du R."/>
            <person name="Wang X."/>
            <person name="Sun T."/>
            <person name="Guo L."/>
            <person name="Liang H."/>
            <person name="Lu P."/>
            <person name="Wu Y."/>
            <person name="Zhang Z."/>
            <person name="Ro D.K."/>
            <person name="Shang Y."/>
            <person name="Huang S."/>
            <person name="Yan J."/>
        </authorList>
    </citation>
    <scope>NUCLEOTIDE SEQUENCE [LARGE SCALE GENOMIC DNA]</scope>
    <source>
        <strain evidence="2">Ta-2019</strain>
    </source>
</reference>
<dbReference type="Proteomes" id="UP000824469">
    <property type="component" value="Unassembled WGS sequence"/>
</dbReference>